<evidence type="ECO:0000313" key="2">
    <source>
        <dbReference type="EMBL" id="KAL0108202.1"/>
    </source>
</evidence>
<protein>
    <submittedName>
        <fullName evidence="2">Uncharacterized protein</fullName>
    </submittedName>
</protein>
<sequence>MPECQKKDDDSYGNPAFFTRINVPILALILSSRIDRSSRSNIDCIVCNVSYISQDSCMRLLLESYSIIELNRSAEKNHCKNKAHPFCTSDPFRAKLAYIYASRANNSEISPRSLVCAPRMQHAHVAETQSKRKTISRTVPRERLDDTLIKEKEKEKEKKKDRGRERKEEGERKIEEERIHKYRSSKPHLDIARCVKLKLSLRLHLDKFGSI</sequence>
<feature type="compositionally biased region" description="Basic and acidic residues" evidence="1">
    <location>
        <begin position="139"/>
        <end position="179"/>
    </location>
</feature>
<name>A0AAW2F209_9HYME</name>
<evidence type="ECO:0000313" key="3">
    <source>
        <dbReference type="Proteomes" id="UP001430953"/>
    </source>
</evidence>
<dbReference type="AlphaFoldDB" id="A0AAW2F209"/>
<dbReference type="Proteomes" id="UP001430953">
    <property type="component" value="Unassembled WGS sequence"/>
</dbReference>
<keyword evidence="3" id="KW-1185">Reference proteome</keyword>
<feature type="region of interest" description="Disordered" evidence="1">
    <location>
        <begin position="126"/>
        <end position="182"/>
    </location>
</feature>
<proteinExistence type="predicted"/>
<gene>
    <name evidence="2" type="ORF">PUN28_015040</name>
</gene>
<organism evidence="2 3">
    <name type="scientific">Cardiocondyla obscurior</name>
    <dbReference type="NCBI Taxonomy" id="286306"/>
    <lineage>
        <taxon>Eukaryota</taxon>
        <taxon>Metazoa</taxon>
        <taxon>Ecdysozoa</taxon>
        <taxon>Arthropoda</taxon>
        <taxon>Hexapoda</taxon>
        <taxon>Insecta</taxon>
        <taxon>Pterygota</taxon>
        <taxon>Neoptera</taxon>
        <taxon>Endopterygota</taxon>
        <taxon>Hymenoptera</taxon>
        <taxon>Apocrita</taxon>
        <taxon>Aculeata</taxon>
        <taxon>Formicoidea</taxon>
        <taxon>Formicidae</taxon>
        <taxon>Myrmicinae</taxon>
        <taxon>Cardiocondyla</taxon>
    </lineage>
</organism>
<reference evidence="2 3" key="1">
    <citation type="submission" date="2023-03" db="EMBL/GenBank/DDBJ databases">
        <title>High recombination rates correlate with genetic variation in Cardiocondyla obscurior ants.</title>
        <authorList>
            <person name="Errbii M."/>
        </authorList>
    </citation>
    <scope>NUCLEOTIDE SEQUENCE [LARGE SCALE GENOMIC DNA]</scope>
    <source>
        <strain evidence="2">Alpha-2009</strain>
        <tissue evidence="2">Whole body</tissue>
    </source>
</reference>
<accession>A0AAW2F209</accession>
<dbReference type="EMBL" id="JADYXP020000016">
    <property type="protein sequence ID" value="KAL0108202.1"/>
    <property type="molecule type" value="Genomic_DNA"/>
</dbReference>
<comment type="caution">
    <text evidence="2">The sequence shown here is derived from an EMBL/GenBank/DDBJ whole genome shotgun (WGS) entry which is preliminary data.</text>
</comment>
<evidence type="ECO:0000256" key="1">
    <source>
        <dbReference type="SAM" id="MobiDB-lite"/>
    </source>
</evidence>